<evidence type="ECO:0000313" key="5">
    <source>
        <dbReference type="EMBL" id="AAZ62971.1"/>
    </source>
</evidence>
<dbReference type="KEGG" id="reu:Reut_B3613"/>
<dbReference type="AlphaFoldDB" id="Q46V63"/>
<dbReference type="EMBL" id="CP000091">
    <property type="protein sequence ID" value="AAZ62971.1"/>
    <property type="molecule type" value="Genomic_DNA"/>
</dbReference>
<evidence type="ECO:0000256" key="2">
    <source>
        <dbReference type="PROSITE-ProRule" id="PRU00335"/>
    </source>
</evidence>
<feature type="DNA-binding region" description="H-T-H motif" evidence="2">
    <location>
        <begin position="71"/>
        <end position="90"/>
    </location>
</feature>
<feature type="region of interest" description="Disordered" evidence="3">
    <location>
        <begin position="22"/>
        <end position="45"/>
    </location>
</feature>
<dbReference type="GO" id="GO:0000976">
    <property type="term" value="F:transcription cis-regulatory region binding"/>
    <property type="evidence" value="ECO:0007669"/>
    <property type="project" value="TreeGrafter"/>
</dbReference>
<evidence type="ECO:0000256" key="1">
    <source>
        <dbReference type="ARBA" id="ARBA00023125"/>
    </source>
</evidence>
<dbReference type="InterPro" id="IPR001647">
    <property type="entry name" value="HTH_TetR"/>
</dbReference>
<dbReference type="InterPro" id="IPR009057">
    <property type="entry name" value="Homeodomain-like_sf"/>
</dbReference>
<dbReference type="InterPro" id="IPR050109">
    <property type="entry name" value="HTH-type_TetR-like_transc_reg"/>
</dbReference>
<gene>
    <name evidence="5" type="ordered locus">Reut_B3613</name>
</gene>
<dbReference type="Gene3D" id="1.10.357.10">
    <property type="entry name" value="Tetracycline Repressor, domain 2"/>
    <property type="match status" value="1"/>
</dbReference>
<protein>
    <submittedName>
        <fullName evidence="5">Transcriptional regulator, TetR family</fullName>
    </submittedName>
</protein>
<accession>Q46V63</accession>
<dbReference type="Pfam" id="PF00440">
    <property type="entry name" value="TetR_N"/>
    <property type="match status" value="1"/>
</dbReference>
<reference evidence="5" key="1">
    <citation type="submission" date="2005-08" db="EMBL/GenBank/DDBJ databases">
        <title>Complete sequence of chromosome 2 of Ralstonia eutropha JMP134.</title>
        <authorList>
            <person name="Copeland A."/>
            <person name="Lucas S."/>
            <person name="Lapidus A."/>
            <person name="Barry K."/>
            <person name="Detter J.C."/>
            <person name="Glavina T."/>
            <person name="Hammon N."/>
            <person name="Israni S."/>
            <person name="Pitluck S."/>
            <person name="Goltsman E."/>
            <person name="Martinez M."/>
            <person name="Schmutz J."/>
            <person name="Larimer F."/>
            <person name="Land M."/>
            <person name="Lykidis A."/>
            <person name="Richardson P."/>
        </authorList>
    </citation>
    <scope>NUCLEOTIDE SEQUENCE [LARGE SCALE GENOMIC DNA]</scope>
    <source>
        <strain evidence="5">JMP134</strain>
    </source>
</reference>
<dbReference type="HOGENOM" id="CLU_105787_0_0_4"/>
<organism evidence="5">
    <name type="scientific">Cupriavidus pinatubonensis (strain JMP 134 / LMG 1197)</name>
    <name type="common">Cupriavidus necator (strain JMP 134)</name>
    <dbReference type="NCBI Taxonomy" id="264198"/>
    <lineage>
        <taxon>Bacteria</taxon>
        <taxon>Pseudomonadati</taxon>
        <taxon>Pseudomonadota</taxon>
        <taxon>Betaproteobacteria</taxon>
        <taxon>Burkholderiales</taxon>
        <taxon>Burkholderiaceae</taxon>
        <taxon>Cupriavidus</taxon>
    </lineage>
</organism>
<dbReference type="PANTHER" id="PTHR30055:SF146">
    <property type="entry name" value="HTH-TYPE TRANSCRIPTIONAL DUAL REGULATOR CECR"/>
    <property type="match status" value="1"/>
</dbReference>
<feature type="domain" description="HTH tetR-type" evidence="4">
    <location>
        <begin position="48"/>
        <end position="108"/>
    </location>
</feature>
<dbReference type="GO" id="GO:0003700">
    <property type="term" value="F:DNA-binding transcription factor activity"/>
    <property type="evidence" value="ECO:0007669"/>
    <property type="project" value="TreeGrafter"/>
</dbReference>
<proteinExistence type="predicted"/>
<dbReference type="OrthoDB" id="8799388at2"/>
<dbReference type="SUPFAM" id="SSF46689">
    <property type="entry name" value="Homeodomain-like"/>
    <property type="match status" value="1"/>
</dbReference>
<dbReference type="PROSITE" id="PS50977">
    <property type="entry name" value="HTH_TETR_2"/>
    <property type="match status" value="1"/>
</dbReference>
<dbReference type="eggNOG" id="COG1309">
    <property type="taxonomic scope" value="Bacteria"/>
</dbReference>
<keyword evidence="1 2" id="KW-0238">DNA-binding</keyword>
<dbReference type="PANTHER" id="PTHR30055">
    <property type="entry name" value="HTH-TYPE TRANSCRIPTIONAL REGULATOR RUTR"/>
    <property type="match status" value="1"/>
</dbReference>
<evidence type="ECO:0000256" key="3">
    <source>
        <dbReference type="SAM" id="MobiDB-lite"/>
    </source>
</evidence>
<evidence type="ECO:0000259" key="4">
    <source>
        <dbReference type="PROSITE" id="PS50977"/>
    </source>
</evidence>
<dbReference type="STRING" id="264198.Reut_B3613"/>
<sequence>MVQNRIIIRIIQVQTMRDMTTGDAFPSSSFPRVETPSILQPPRQRRARETEQALLSAGRELLAQRDFAAVSVAQIAAACQVSVGAFYGRFRDKMAYFEALRTLVIEETADSVDRYLVQQRWEDVPTRTVLEKAMRFLVLGVIGNRGVIRASLRHASTRPEEWLPHRQNGDAVVERMVLLLVPRLSLPAAEAEQRVRFAMQAVFSMLVNAVLNDTGPFHLEDERLPGEMSRMLMGYLGVEDTPA</sequence>
<name>Q46V63_CUPPJ</name>